<dbReference type="AlphaFoldDB" id="A0A0E9XAK9"/>
<accession>A0A0E9XAK9</accession>
<sequence length="16" mass="1856">MLNNVYTNMITTPICK</sequence>
<evidence type="ECO:0000313" key="1">
    <source>
        <dbReference type="EMBL" id="JAH99481.1"/>
    </source>
</evidence>
<organism evidence="1">
    <name type="scientific">Anguilla anguilla</name>
    <name type="common">European freshwater eel</name>
    <name type="synonym">Muraena anguilla</name>
    <dbReference type="NCBI Taxonomy" id="7936"/>
    <lineage>
        <taxon>Eukaryota</taxon>
        <taxon>Metazoa</taxon>
        <taxon>Chordata</taxon>
        <taxon>Craniata</taxon>
        <taxon>Vertebrata</taxon>
        <taxon>Euteleostomi</taxon>
        <taxon>Actinopterygii</taxon>
        <taxon>Neopterygii</taxon>
        <taxon>Teleostei</taxon>
        <taxon>Anguilliformes</taxon>
        <taxon>Anguillidae</taxon>
        <taxon>Anguilla</taxon>
    </lineage>
</organism>
<proteinExistence type="predicted"/>
<reference evidence="1" key="1">
    <citation type="submission" date="2014-11" db="EMBL/GenBank/DDBJ databases">
        <authorList>
            <person name="Amaro Gonzalez C."/>
        </authorList>
    </citation>
    <scope>NUCLEOTIDE SEQUENCE</scope>
</reference>
<reference evidence="1" key="2">
    <citation type="journal article" date="2015" name="Fish Shellfish Immunol.">
        <title>Early steps in the European eel (Anguilla anguilla)-Vibrio vulnificus interaction in the gills: Role of the RtxA13 toxin.</title>
        <authorList>
            <person name="Callol A."/>
            <person name="Pajuelo D."/>
            <person name="Ebbesson L."/>
            <person name="Teles M."/>
            <person name="MacKenzie S."/>
            <person name="Amaro C."/>
        </authorList>
    </citation>
    <scope>NUCLEOTIDE SEQUENCE</scope>
</reference>
<name>A0A0E9XAK9_ANGAN</name>
<protein>
    <submittedName>
        <fullName evidence="1">Uncharacterized protein</fullName>
    </submittedName>
</protein>
<dbReference type="EMBL" id="GBXM01009096">
    <property type="protein sequence ID" value="JAH99481.1"/>
    <property type="molecule type" value="Transcribed_RNA"/>
</dbReference>